<accession>A0A895XG52</accession>
<dbReference type="AlphaFoldDB" id="A0A895XG52"/>
<dbReference type="KEGG" id="nav:JQS30_10940"/>
<proteinExistence type="predicted"/>
<evidence type="ECO:0000313" key="2">
    <source>
        <dbReference type="EMBL" id="QSB04314.1"/>
    </source>
</evidence>
<evidence type="ECO:0000313" key="3">
    <source>
        <dbReference type="Proteomes" id="UP000662939"/>
    </source>
</evidence>
<evidence type="ECO:0000259" key="1">
    <source>
        <dbReference type="Pfam" id="PF13349"/>
    </source>
</evidence>
<dbReference type="RefSeq" id="WP_213170312.1">
    <property type="nucleotide sequence ID" value="NZ_CP070496.1"/>
</dbReference>
<feature type="domain" description="DUF4097" evidence="1">
    <location>
        <begin position="17"/>
        <end position="214"/>
    </location>
</feature>
<gene>
    <name evidence="2" type="ORF">JQS30_10940</name>
</gene>
<organism evidence="2 3">
    <name type="scientific">Natronoglycomyces albus</name>
    <dbReference type="NCBI Taxonomy" id="2811108"/>
    <lineage>
        <taxon>Bacteria</taxon>
        <taxon>Bacillati</taxon>
        <taxon>Actinomycetota</taxon>
        <taxon>Actinomycetes</taxon>
        <taxon>Glycomycetales</taxon>
        <taxon>Glycomycetaceae</taxon>
        <taxon>Natronoglycomyces</taxon>
    </lineage>
</organism>
<sequence>MNEYTEFKHSGPITASITLAEGSVTVTGHDADTILVEIKPASGKPGADEAVEAAVVEFEDAHLRVSAPDAGSGWIFIRRTTAVHIQVKLPHGSDVSVKSASAPITLYGDLGPVSVNSVAGSATVDKAESVRANTVSGAVVLRNVTDEAKVNTASGAVQVDYVGGDFTAKTVSGSIIADRTNASVRAHTVSGLVQLSSLRRGTCRANSVSGHISLGIVPGTDVWMDLDAKVGTVTSELAAGDTSSVPHEKGDALELHARSLSGNIDLHRSTRVLDTEVVEAPNVVTQHCQVTA</sequence>
<dbReference type="InterPro" id="IPR025164">
    <property type="entry name" value="Toastrack_DUF4097"/>
</dbReference>
<reference evidence="2" key="1">
    <citation type="submission" date="2021-02" db="EMBL/GenBank/DDBJ databases">
        <title>Natronoglycomyces albus gen. nov., sp. nov, a haloalkaliphilic actinobacterium from a soda solonchak soil.</title>
        <authorList>
            <person name="Sorokin D.Y."/>
            <person name="Khijniak T.V."/>
            <person name="Zakharycheva A.P."/>
            <person name="Boueva O.V."/>
            <person name="Ariskina E.V."/>
            <person name="Hahnke R.L."/>
            <person name="Bunk B."/>
            <person name="Sproer C."/>
            <person name="Schumann P."/>
            <person name="Evtushenko L.I."/>
            <person name="Kublanov I.V."/>
        </authorList>
    </citation>
    <scope>NUCLEOTIDE SEQUENCE</scope>
    <source>
        <strain evidence="2">DSM 106290</strain>
    </source>
</reference>
<dbReference type="EMBL" id="CP070496">
    <property type="protein sequence ID" value="QSB04314.1"/>
    <property type="molecule type" value="Genomic_DNA"/>
</dbReference>
<keyword evidence="3" id="KW-1185">Reference proteome</keyword>
<dbReference type="Pfam" id="PF13349">
    <property type="entry name" value="DUF4097"/>
    <property type="match status" value="1"/>
</dbReference>
<dbReference type="Proteomes" id="UP000662939">
    <property type="component" value="Chromosome"/>
</dbReference>
<protein>
    <submittedName>
        <fullName evidence="2">DUF4097 family beta strand repeat protein</fullName>
    </submittedName>
</protein>
<name>A0A895XG52_9ACTN</name>